<sequence length="102" mass="11592">MTQLWTIQKLEGPHKCTVARMIQDNRKLDAKSICNYIILLVKDIPTIPVSILIADMLTQFKLKGLVVEIMCVRVLWRLSTASATSLLTFTETTRMQVGRNKS</sequence>
<proteinExistence type="predicted"/>
<evidence type="ECO:0000313" key="2">
    <source>
        <dbReference type="Proteomes" id="UP000239757"/>
    </source>
</evidence>
<organism evidence="1 2">
    <name type="scientific">Gossypium barbadense</name>
    <name type="common">Sea Island cotton</name>
    <name type="synonym">Hibiscus barbadensis</name>
    <dbReference type="NCBI Taxonomy" id="3634"/>
    <lineage>
        <taxon>Eukaryota</taxon>
        <taxon>Viridiplantae</taxon>
        <taxon>Streptophyta</taxon>
        <taxon>Embryophyta</taxon>
        <taxon>Tracheophyta</taxon>
        <taxon>Spermatophyta</taxon>
        <taxon>Magnoliopsida</taxon>
        <taxon>eudicotyledons</taxon>
        <taxon>Gunneridae</taxon>
        <taxon>Pentapetalae</taxon>
        <taxon>rosids</taxon>
        <taxon>malvids</taxon>
        <taxon>Malvales</taxon>
        <taxon>Malvaceae</taxon>
        <taxon>Malvoideae</taxon>
        <taxon>Gossypium</taxon>
    </lineage>
</organism>
<reference evidence="1 2" key="1">
    <citation type="submission" date="2015-01" db="EMBL/GenBank/DDBJ databases">
        <title>Genome of allotetraploid Gossypium barbadense reveals genomic plasticity and fiber elongation in cotton evolution.</title>
        <authorList>
            <person name="Chen X."/>
            <person name="Liu X."/>
            <person name="Zhao B."/>
            <person name="Zheng H."/>
            <person name="Hu Y."/>
            <person name="Lu G."/>
            <person name="Yang C."/>
            <person name="Chen J."/>
            <person name="Shan C."/>
            <person name="Zhang L."/>
            <person name="Zhou Y."/>
            <person name="Wang L."/>
            <person name="Guo W."/>
            <person name="Bai Y."/>
            <person name="Ruan J."/>
            <person name="Shangguan X."/>
            <person name="Mao Y."/>
            <person name="Jiang J."/>
            <person name="Zhu Y."/>
            <person name="Lei J."/>
            <person name="Kang H."/>
            <person name="Chen S."/>
            <person name="He X."/>
            <person name="Wang R."/>
            <person name="Wang Y."/>
            <person name="Chen J."/>
            <person name="Wang L."/>
            <person name="Yu S."/>
            <person name="Wang B."/>
            <person name="Wei J."/>
            <person name="Song S."/>
            <person name="Lu X."/>
            <person name="Gao Z."/>
            <person name="Gu W."/>
            <person name="Deng X."/>
            <person name="Ma D."/>
            <person name="Wang S."/>
            <person name="Liang W."/>
            <person name="Fang L."/>
            <person name="Cai C."/>
            <person name="Zhu X."/>
            <person name="Zhou B."/>
            <person name="Zhang Y."/>
            <person name="Chen Z."/>
            <person name="Xu S."/>
            <person name="Zhu R."/>
            <person name="Wang S."/>
            <person name="Zhang T."/>
            <person name="Zhao G."/>
        </authorList>
    </citation>
    <scope>NUCLEOTIDE SEQUENCE [LARGE SCALE GENOMIC DNA]</scope>
    <source>
        <strain evidence="2">cv. Xinhai21</strain>
        <tissue evidence="1">Leaf</tissue>
    </source>
</reference>
<dbReference type="Proteomes" id="UP000239757">
    <property type="component" value="Unassembled WGS sequence"/>
</dbReference>
<name>A0A2P5W3C8_GOSBA</name>
<gene>
    <name evidence="1" type="ORF">GOBAR_AA35098</name>
</gene>
<dbReference type="OrthoDB" id="1410710at2759"/>
<evidence type="ECO:0000313" key="1">
    <source>
        <dbReference type="EMBL" id="PPR85594.1"/>
    </source>
</evidence>
<dbReference type="EMBL" id="KZ669332">
    <property type="protein sequence ID" value="PPR85594.1"/>
    <property type="molecule type" value="Genomic_DNA"/>
</dbReference>
<accession>A0A2P5W3C8</accession>
<protein>
    <submittedName>
        <fullName evidence="1">Uncharacterized protein</fullName>
    </submittedName>
</protein>
<dbReference type="AlphaFoldDB" id="A0A2P5W3C8"/>